<dbReference type="InterPro" id="IPR023796">
    <property type="entry name" value="Serpin_dom"/>
</dbReference>
<dbReference type="EMBL" id="BARW01007816">
    <property type="protein sequence ID" value="GAI76663.1"/>
    <property type="molecule type" value="Genomic_DNA"/>
</dbReference>
<name>X1R7Z1_9ZZZZ</name>
<reference evidence="2" key="1">
    <citation type="journal article" date="2014" name="Front. Microbiol.">
        <title>High frequency of phylogenetically diverse reductive dehalogenase-homologous genes in deep subseafloor sedimentary metagenomes.</title>
        <authorList>
            <person name="Kawai M."/>
            <person name="Futagami T."/>
            <person name="Toyoda A."/>
            <person name="Takaki Y."/>
            <person name="Nishi S."/>
            <person name="Hori S."/>
            <person name="Arai W."/>
            <person name="Tsubouchi T."/>
            <person name="Morono Y."/>
            <person name="Uchiyama I."/>
            <person name="Ito T."/>
            <person name="Fujiyama A."/>
            <person name="Inagaki F."/>
            <person name="Takami H."/>
        </authorList>
    </citation>
    <scope>NUCLEOTIDE SEQUENCE</scope>
    <source>
        <strain evidence="2">Expedition CK06-06</strain>
    </source>
</reference>
<dbReference type="CDD" id="cd19590">
    <property type="entry name" value="serpin_thermopin-like"/>
    <property type="match status" value="1"/>
</dbReference>
<dbReference type="AlphaFoldDB" id="X1R7Z1"/>
<evidence type="ECO:0000313" key="2">
    <source>
        <dbReference type="EMBL" id="GAI76663.1"/>
    </source>
</evidence>
<feature type="non-terminal residue" evidence="2">
    <location>
        <position position="1"/>
    </location>
</feature>
<dbReference type="InterPro" id="IPR000215">
    <property type="entry name" value="Serpin_fam"/>
</dbReference>
<protein>
    <recommendedName>
        <fullName evidence="1">Serpin domain-containing protein</fullName>
    </recommendedName>
</protein>
<dbReference type="Gene3D" id="2.10.310.10">
    <property type="entry name" value="Serpins superfamily"/>
    <property type="match status" value="1"/>
</dbReference>
<dbReference type="InterPro" id="IPR023795">
    <property type="entry name" value="Serpin_CS"/>
</dbReference>
<dbReference type="Gene3D" id="2.30.39.10">
    <property type="entry name" value="Alpha-1-antitrypsin, domain 1"/>
    <property type="match status" value="1"/>
</dbReference>
<accession>X1R7Z1</accession>
<sequence length="264" mass="29432">NYDGRLSEVDFAGATETARKTINAWVEKKTKDKIKELLKPGVLNRLTRLVLTNAIYFKGNWDSQFEKARTQPAPFTLTDGKKVNVPMMNQTEKFKYTEAESFQALELPYVDNELSMVILLPKETDGLSDFEKTLTAGNLSEWLGKLRKRKVIVSVPKFRMTSQFSLAAVLKSMGMTDAFVPDAADFSGMNGKRDLFISAVIHKAYVEVNEEGTEAAAATGVVIGVTSMPARPPVFRADHPFLFLIRDNRTGSILFIGRVMNPKA</sequence>
<dbReference type="SMART" id="SM00093">
    <property type="entry name" value="SERPIN"/>
    <property type="match status" value="1"/>
</dbReference>
<comment type="caution">
    <text evidence="2">The sequence shown here is derived from an EMBL/GenBank/DDBJ whole genome shotgun (WGS) entry which is preliminary data.</text>
</comment>
<dbReference type="Gene3D" id="3.30.497.10">
    <property type="entry name" value="Antithrombin, subunit I, domain 2"/>
    <property type="match status" value="1"/>
</dbReference>
<evidence type="ECO:0000259" key="1">
    <source>
        <dbReference type="SMART" id="SM00093"/>
    </source>
</evidence>
<proteinExistence type="predicted"/>
<dbReference type="Pfam" id="PF00079">
    <property type="entry name" value="Serpin"/>
    <property type="match status" value="1"/>
</dbReference>
<dbReference type="SUPFAM" id="SSF56574">
    <property type="entry name" value="Serpins"/>
    <property type="match status" value="1"/>
</dbReference>
<dbReference type="GO" id="GO:0005615">
    <property type="term" value="C:extracellular space"/>
    <property type="evidence" value="ECO:0007669"/>
    <property type="project" value="InterPro"/>
</dbReference>
<gene>
    <name evidence="2" type="ORF">S12H4_16196</name>
</gene>
<dbReference type="Gene3D" id="6.20.40.10">
    <property type="match status" value="1"/>
</dbReference>
<dbReference type="InterPro" id="IPR042185">
    <property type="entry name" value="Serpin_sf_2"/>
</dbReference>
<dbReference type="GO" id="GO:0004867">
    <property type="term" value="F:serine-type endopeptidase inhibitor activity"/>
    <property type="evidence" value="ECO:0007669"/>
    <property type="project" value="InterPro"/>
</dbReference>
<dbReference type="InterPro" id="IPR036186">
    <property type="entry name" value="Serpin_sf"/>
</dbReference>
<dbReference type="InterPro" id="IPR042178">
    <property type="entry name" value="Serpin_sf_1"/>
</dbReference>
<dbReference type="FunFam" id="2.10.310.10:FF:000001">
    <property type="entry name" value="Serpin family A member 1"/>
    <property type="match status" value="1"/>
</dbReference>
<dbReference type="PANTHER" id="PTHR11461:SF211">
    <property type="entry name" value="GH10112P-RELATED"/>
    <property type="match status" value="1"/>
</dbReference>
<feature type="domain" description="Serpin" evidence="1">
    <location>
        <begin position="1"/>
        <end position="262"/>
    </location>
</feature>
<organism evidence="2">
    <name type="scientific">marine sediment metagenome</name>
    <dbReference type="NCBI Taxonomy" id="412755"/>
    <lineage>
        <taxon>unclassified sequences</taxon>
        <taxon>metagenomes</taxon>
        <taxon>ecological metagenomes</taxon>
    </lineage>
</organism>
<dbReference type="PROSITE" id="PS00284">
    <property type="entry name" value="SERPIN"/>
    <property type="match status" value="1"/>
</dbReference>
<dbReference type="PANTHER" id="PTHR11461">
    <property type="entry name" value="SERINE PROTEASE INHIBITOR, SERPIN"/>
    <property type="match status" value="1"/>
</dbReference>